<sequence>MKTAIDCYARGKQREANADEYSRARSYSQGRFICPECGELVHLTGSRYSNHFAHYKKTDVSAQCDRRVDGMPTQSVYERIGLPLYLRKDDNGDFRLFMGFRTLPKSVLEQAEKNKMFFHIIGTEQKYRITRERFIDGETTLIPILHIPLGQAKYHLKYEPQNCSASILSYWSDEADGFSYDGALFSVTGLGGKKIRHGDTVSTDIEYYWIRRSASLPSYISGIKMKRVGNLILKDSKYSVFQGKFDSSISDSEFSRLTTYLRESLKVHLLEKQPEFIPIWPPCLKTENGYITKNNNRWIYGRVESGNDDPKMYIYRGINAIPEQVDLKDRVAKVLITFSDTYISIDRKYVSGGVDILKHDFQINEKCISLELNQEMKSRGYESIDLDNSEEDVKIMLPYEFDYIYLKRSGEATYKKRVKEIILENIANQDWLIIISNQTVYFAFEFNVDEAPNCENGLSEEELLKAILFYTHTKKIKIPYKYQVKLHKKFENSAEIKKLLKKDEIPVPVLKILEEL</sequence>
<evidence type="ECO:0000313" key="2">
    <source>
        <dbReference type="EMBL" id="MEQ2365983.1"/>
    </source>
</evidence>
<feature type="domain" description="Competence protein CoiA-like N-terminal" evidence="1">
    <location>
        <begin position="23"/>
        <end position="59"/>
    </location>
</feature>
<keyword evidence="3" id="KW-1185">Reference proteome</keyword>
<reference evidence="2 3" key="1">
    <citation type="submission" date="2024-03" db="EMBL/GenBank/DDBJ databases">
        <title>Human intestinal bacterial collection.</title>
        <authorList>
            <person name="Pauvert C."/>
            <person name="Hitch T.C.A."/>
            <person name="Clavel T."/>
        </authorList>
    </citation>
    <scope>NUCLEOTIDE SEQUENCE [LARGE SCALE GENOMIC DNA]</scope>
    <source>
        <strain evidence="2 3">CLA-AA-H190</strain>
    </source>
</reference>
<gene>
    <name evidence="2" type="ORF">WMO25_12965</name>
</gene>
<evidence type="ECO:0000313" key="3">
    <source>
        <dbReference type="Proteomes" id="UP001469749"/>
    </source>
</evidence>
<protein>
    <recommendedName>
        <fullName evidence="1">Competence protein CoiA-like N-terminal domain-containing protein</fullName>
    </recommendedName>
</protein>
<proteinExistence type="predicted"/>
<comment type="caution">
    <text evidence="2">The sequence shown here is derived from an EMBL/GenBank/DDBJ whole genome shotgun (WGS) entry which is preliminary data.</text>
</comment>
<dbReference type="Proteomes" id="UP001469749">
    <property type="component" value="Unassembled WGS sequence"/>
</dbReference>
<name>A0ABV1B7M4_9FIRM</name>
<dbReference type="EMBL" id="JBBMEK010000187">
    <property type="protein sequence ID" value="MEQ2365983.1"/>
    <property type="molecule type" value="Genomic_DNA"/>
</dbReference>
<accession>A0ABV1B7M4</accession>
<dbReference type="Pfam" id="PF25164">
    <property type="entry name" value="CoiA_N"/>
    <property type="match status" value="1"/>
</dbReference>
<dbReference type="InterPro" id="IPR057253">
    <property type="entry name" value="CoiA-like_N"/>
</dbReference>
<organism evidence="2 3">
    <name type="scientific">Coprococcus intestinihominis</name>
    <dbReference type="NCBI Taxonomy" id="3133154"/>
    <lineage>
        <taxon>Bacteria</taxon>
        <taxon>Bacillati</taxon>
        <taxon>Bacillota</taxon>
        <taxon>Clostridia</taxon>
        <taxon>Lachnospirales</taxon>
        <taxon>Lachnospiraceae</taxon>
        <taxon>Coprococcus</taxon>
    </lineage>
</organism>
<dbReference type="RefSeq" id="WP_235232825.1">
    <property type="nucleotide sequence ID" value="NZ_JBBMEK010000187.1"/>
</dbReference>
<evidence type="ECO:0000259" key="1">
    <source>
        <dbReference type="Pfam" id="PF25164"/>
    </source>
</evidence>